<comment type="caution">
    <text evidence="1">The sequence shown here is derived from an EMBL/GenBank/DDBJ whole genome shotgun (WGS) entry which is preliminary data.</text>
</comment>
<name>A0A699YRN5_HAELA</name>
<keyword evidence="2" id="KW-1185">Reference proteome</keyword>
<protein>
    <submittedName>
        <fullName evidence="1">Uncharacterized protein</fullName>
    </submittedName>
</protein>
<reference evidence="1 2" key="1">
    <citation type="submission" date="2020-02" db="EMBL/GenBank/DDBJ databases">
        <title>Draft genome sequence of Haematococcus lacustris strain NIES-144.</title>
        <authorList>
            <person name="Morimoto D."/>
            <person name="Nakagawa S."/>
            <person name="Yoshida T."/>
            <person name="Sawayama S."/>
        </authorList>
    </citation>
    <scope>NUCLEOTIDE SEQUENCE [LARGE SCALE GENOMIC DNA]</scope>
    <source>
        <strain evidence="1 2">NIES-144</strain>
    </source>
</reference>
<dbReference type="Proteomes" id="UP000485058">
    <property type="component" value="Unassembled WGS sequence"/>
</dbReference>
<gene>
    <name evidence="1" type="ORF">HaLaN_08214</name>
</gene>
<sequence>MVERQSALFDNCRAAINNCRAAKYDSRNQCREAFVAQPRMYVTKVNHEPQFVCETYVACIVTCESWHLHTLLEGAHKRCDQCGLQSLWQGRGVRVCRQDHQGMGRCYWQLHTHPGGAHCQGHECGFKLGRPNLDVGVLGQDHQVGVESPRHS</sequence>
<organism evidence="1 2">
    <name type="scientific">Haematococcus lacustris</name>
    <name type="common">Green alga</name>
    <name type="synonym">Haematococcus pluvialis</name>
    <dbReference type="NCBI Taxonomy" id="44745"/>
    <lineage>
        <taxon>Eukaryota</taxon>
        <taxon>Viridiplantae</taxon>
        <taxon>Chlorophyta</taxon>
        <taxon>core chlorophytes</taxon>
        <taxon>Chlorophyceae</taxon>
        <taxon>CS clade</taxon>
        <taxon>Chlamydomonadales</taxon>
        <taxon>Haematococcaceae</taxon>
        <taxon>Haematococcus</taxon>
    </lineage>
</organism>
<proteinExistence type="predicted"/>
<evidence type="ECO:0000313" key="2">
    <source>
        <dbReference type="Proteomes" id="UP000485058"/>
    </source>
</evidence>
<accession>A0A699YRN5</accession>
<dbReference type="AlphaFoldDB" id="A0A699YRN5"/>
<evidence type="ECO:0000313" key="1">
    <source>
        <dbReference type="EMBL" id="GFH12510.1"/>
    </source>
</evidence>
<dbReference type="EMBL" id="BLLF01000511">
    <property type="protein sequence ID" value="GFH12510.1"/>
    <property type="molecule type" value="Genomic_DNA"/>
</dbReference>